<dbReference type="EMBL" id="JAHDYR010000062">
    <property type="protein sequence ID" value="KAG9391089.1"/>
    <property type="molecule type" value="Genomic_DNA"/>
</dbReference>
<evidence type="ECO:0000313" key="1">
    <source>
        <dbReference type="EMBL" id="KAG9391089.1"/>
    </source>
</evidence>
<reference evidence="1" key="1">
    <citation type="submission" date="2021-05" db="EMBL/GenBank/DDBJ databases">
        <title>A free-living protist that lacks canonical eukaryotic 1 DNA replication and segregation systems.</title>
        <authorList>
            <person name="Salas-Leiva D.E."/>
            <person name="Tromer E.C."/>
            <person name="Curtis B.A."/>
            <person name="Jerlstrom-Hultqvist J."/>
            <person name="Kolisko M."/>
            <person name="Yi Z."/>
            <person name="Salas-Leiva J.S."/>
            <person name="Gallot-Lavallee L."/>
            <person name="Kops G.J.P.L."/>
            <person name="Archibald J.M."/>
            <person name="Simpson A.G.B."/>
            <person name="Roger A.J."/>
        </authorList>
    </citation>
    <scope>NUCLEOTIDE SEQUENCE</scope>
    <source>
        <strain evidence="1">BICM</strain>
    </source>
</reference>
<organism evidence="1 2">
    <name type="scientific">Carpediemonas membranifera</name>
    <dbReference type="NCBI Taxonomy" id="201153"/>
    <lineage>
        <taxon>Eukaryota</taxon>
        <taxon>Metamonada</taxon>
        <taxon>Carpediemonas-like organisms</taxon>
        <taxon>Carpediemonas</taxon>
    </lineage>
</organism>
<keyword evidence="2" id="KW-1185">Reference proteome</keyword>
<protein>
    <submittedName>
        <fullName evidence="1">Uncharacterized protein</fullName>
    </submittedName>
</protein>
<accession>A0A8J6DXW1</accession>
<comment type="caution">
    <text evidence="1">The sequence shown here is derived from an EMBL/GenBank/DDBJ whole genome shotgun (WGS) entry which is preliminary data.</text>
</comment>
<name>A0A8J6DXW1_9EUKA</name>
<dbReference type="AlphaFoldDB" id="A0A8J6DXW1"/>
<sequence length="235" mass="26124">MGLNINSEPLKADDAKLIAFKAKQMRKAKLSRKLIVDGRRWSKPITKPIGNDQLPGSNDDLDIEPTISGKPWVSTDITSQLNIESWAEDDVRFAIRQHKDSGLTTWLAKASDRVSCTMCADGHPIMCLRYKCQCNEPDCTLECRYIYCDLRHIVHKDTAGTHPQIAPKPARRGIPANIKVAICELAIGEGKKPSRVLKDLAEMMPGADLPSLRQCQNFIHRLKQKGGCSGPGHPF</sequence>
<proteinExistence type="predicted"/>
<evidence type="ECO:0000313" key="2">
    <source>
        <dbReference type="Proteomes" id="UP000717585"/>
    </source>
</evidence>
<gene>
    <name evidence="1" type="ORF">J8273_7363</name>
</gene>
<dbReference type="Proteomes" id="UP000717585">
    <property type="component" value="Unassembled WGS sequence"/>
</dbReference>